<gene>
    <name evidence="1" type="ORF">C7B45_14600</name>
</gene>
<evidence type="ECO:0000313" key="1">
    <source>
        <dbReference type="EMBL" id="PSR20531.1"/>
    </source>
</evidence>
<dbReference type="InterPro" id="IPR008775">
    <property type="entry name" value="Phytyl_CoA_dOase-like"/>
</dbReference>
<keyword evidence="1" id="KW-0560">Oxidoreductase</keyword>
<reference evidence="1 2" key="1">
    <citation type="journal article" date="2014" name="BMC Genomics">
        <title>Comparison of environmental and isolate Sulfobacillus genomes reveals diverse carbon, sulfur, nitrogen, and hydrogen metabolisms.</title>
        <authorList>
            <person name="Justice N.B."/>
            <person name="Norman A."/>
            <person name="Brown C.T."/>
            <person name="Singh A."/>
            <person name="Thomas B.C."/>
            <person name="Banfield J.F."/>
        </authorList>
    </citation>
    <scope>NUCLEOTIDE SEQUENCE [LARGE SCALE GENOMIC DNA]</scope>
    <source>
        <strain evidence="1">AMDSBA3</strain>
    </source>
</reference>
<dbReference type="AlphaFoldDB" id="A0A2T2WE62"/>
<protein>
    <submittedName>
        <fullName evidence="1">Phytanoyl-CoA dioxygenase</fullName>
    </submittedName>
</protein>
<dbReference type="PANTHER" id="PTHR20883:SF48">
    <property type="entry name" value="ECTOINE DIOXYGENASE"/>
    <property type="match status" value="1"/>
</dbReference>
<dbReference type="Proteomes" id="UP000241848">
    <property type="component" value="Unassembled WGS sequence"/>
</dbReference>
<comment type="caution">
    <text evidence="1">The sequence shown here is derived from an EMBL/GenBank/DDBJ whole genome shotgun (WGS) entry which is preliminary data.</text>
</comment>
<dbReference type="EMBL" id="PXYV01000059">
    <property type="protein sequence ID" value="PSR20531.1"/>
    <property type="molecule type" value="Genomic_DNA"/>
</dbReference>
<sequence>MEKALSSLGVTDDTLTDEERTRLDEDGYLLFPGLIEPGWLSALQARFDELLAEEGALAGTEVHQEPGTRRLSDLMNKGVVFDGCYTHPKVLAAIHHILKAPFKVSAMNGREPLRDGGFQAWHEDWNEAFFDSPEQNHWDGDYRSAQDPFYVAISLWMLDDFTSDNGPTRVVPGSHRWRAPQFEMADRKADHPAQVLLTGSAGTVAVMNSHLWHGGTTNQSGARRRVLHPYYVARQFPQQENQRQYIRRETYERISPAAQFLLDVSGAY</sequence>
<accession>A0A2T2WE62</accession>
<organism evidence="1 2">
    <name type="scientific">Sulfobacillus acidophilus</name>
    <dbReference type="NCBI Taxonomy" id="53633"/>
    <lineage>
        <taxon>Bacteria</taxon>
        <taxon>Bacillati</taxon>
        <taxon>Bacillota</taxon>
        <taxon>Clostridia</taxon>
        <taxon>Eubacteriales</taxon>
        <taxon>Clostridiales Family XVII. Incertae Sedis</taxon>
        <taxon>Sulfobacillus</taxon>
    </lineage>
</organism>
<evidence type="ECO:0000313" key="2">
    <source>
        <dbReference type="Proteomes" id="UP000241848"/>
    </source>
</evidence>
<proteinExistence type="predicted"/>
<dbReference type="PANTHER" id="PTHR20883">
    <property type="entry name" value="PHYTANOYL-COA DIOXYGENASE DOMAIN CONTAINING 1"/>
    <property type="match status" value="1"/>
</dbReference>
<dbReference type="Gene3D" id="2.60.120.620">
    <property type="entry name" value="q2cbj1_9rhob like domain"/>
    <property type="match status" value="1"/>
</dbReference>
<keyword evidence="1" id="KW-0223">Dioxygenase</keyword>
<name>A0A2T2WE62_9FIRM</name>
<dbReference type="GO" id="GO:0016706">
    <property type="term" value="F:2-oxoglutarate-dependent dioxygenase activity"/>
    <property type="evidence" value="ECO:0007669"/>
    <property type="project" value="UniProtKB-ARBA"/>
</dbReference>
<dbReference type="SUPFAM" id="SSF51197">
    <property type="entry name" value="Clavaminate synthase-like"/>
    <property type="match status" value="1"/>
</dbReference>
<dbReference type="Pfam" id="PF05721">
    <property type="entry name" value="PhyH"/>
    <property type="match status" value="1"/>
</dbReference>
<dbReference type="GO" id="GO:0005506">
    <property type="term" value="F:iron ion binding"/>
    <property type="evidence" value="ECO:0007669"/>
    <property type="project" value="UniProtKB-ARBA"/>
</dbReference>